<evidence type="ECO:0000313" key="2">
    <source>
        <dbReference type="EMBL" id="GAW83053.1"/>
    </source>
</evidence>
<dbReference type="Gene3D" id="3.60.15.10">
    <property type="entry name" value="Ribonuclease Z/Hydroxyacylglutathione hydrolase-like"/>
    <property type="match status" value="1"/>
</dbReference>
<dbReference type="Pfam" id="PF12706">
    <property type="entry name" value="Lactamase_B_2"/>
    <property type="match status" value="1"/>
</dbReference>
<dbReference type="OrthoDB" id="332863at2759"/>
<dbReference type="PANTHER" id="PTHR15032">
    <property type="entry name" value="N-ACYL-PHOSPHATIDYLETHANOLAMINE-HYDROLYZING PHOSPHOLIPASE D"/>
    <property type="match status" value="1"/>
</dbReference>
<dbReference type="GO" id="GO:0005737">
    <property type="term" value="C:cytoplasm"/>
    <property type="evidence" value="ECO:0007669"/>
    <property type="project" value="TreeGrafter"/>
</dbReference>
<dbReference type="GeneID" id="39749796"/>
<gene>
    <name evidence="2" type="ORF">PGO_133250</name>
</gene>
<evidence type="ECO:0000313" key="3">
    <source>
        <dbReference type="Proteomes" id="UP000195521"/>
    </source>
</evidence>
<dbReference type="AlphaFoldDB" id="A0A1Y1JRG0"/>
<dbReference type="InterPro" id="IPR001279">
    <property type="entry name" value="Metallo-B-lactamas"/>
</dbReference>
<reference evidence="3" key="1">
    <citation type="submission" date="2017-04" db="EMBL/GenBank/DDBJ databases">
        <title>Plasmodium gonderi genome.</title>
        <authorList>
            <person name="Arisue N."/>
            <person name="Honma H."/>
            <person name="Kawai S."/>
            <person name="Tougan T."/>
            <person name="Tanabe K."/>
            <person name="Horii T."/>
        </authorList>
    </citation>
    <scope>NUCLEOTIDE SEQUENCE [LARGE SCALE GENOMIC DNA]</scope>
    <source>
        <strain evidence="3">ATCC 30045</strain>
    </source>
</reference>
<comment type="caution">
    <text evidence="2">The sequence shown here is derived from an EMBL/GenBank/DDBJ whole genome shotgun (WGS) entry which is preliminary data.</text>
</comment>
<organism evidence="2 3">
    <name type="scientific">Plasmodium gonderi</name>
    <dbReference type="NCBI Taxonomy" id="77519"/>
    <lineage>
        <taxon>Eukaryota</taxon>
        <taxon>Sar</taxon>
        <taxon>Alveolata</taxon>
        <taxon>Apicomplexa</taxon>
        <taxon>Aconoidasida</taxon>
        <taxon>Haemosporida</taxon>
        <taxon>Plasmodiidae</taxon>
        <taxon>Plasmodium</taxon>
        <taxon>Plasmodium (Plasmodium)</taxon>
    </lineage>
</organism>
<proteinExistence type="predicted"/>
<dbReference type="PANTHER" id="PTHR15032:SF4">
    <property type="entry name" value="N-ACYL-PHOSPHATIDYLETHANOLAMINE-HYDROLYZING PHOSPHOLIPASE D"/>
    <property type="match status" value="1"/>
</dbReference>
<dbReference type="Proteomes" id="UP000195521">
    <property type="component" value="Unassembled WGS sequence"/>
</dbReference>
<dbReference type="EMBL" id="BDQF01000014">
    <property type="protein sequence ID" value="GAW83053.1"/>
    <property type="molecule type" value="Genomic_DNA"/>
</dbReference>
<sequence length="413" mass="47867">MKKLINTFLPYYTHNNILTPNLTLKRKADFFFFYLDRYIYSPLLNTLLRNKNVIEKNRIKKNITKIIEDKLNLTFRRNYNVSNGNDDSSEYLDKGVRKNYDTNKDVNNDFVVKADDEINAIWPEGIPYVTPLEIKKNKQMKNGKYNVIYIGHMSILIQSANFNILVDPVLSNRIGLFNLVGVKRTIKAGISLEHLPSIDFILLSNNRFDTMDKSTLKKIVLRDNSIVIGGMNIRRYLFKRNFPVVYPLNWFQKLSFENMSFYYLPTITNSHRYFIDKNVYLPGSFLIHDTTTNGSIFYCGHSAYSNHHFLQIQSYVNTVIKNNTIDLSILPIGIYKPSALYSHFHMSPQQAVQSHIELRSKMSLGVGTDVFCLGGEKYKESTTELANILAIYENEKKEKINFVTLQPGQNITL</sequence>
<feature type="domain" description="Metallo-beta-lactamase" evidence="1">
    <location>
        <begin position="163"/>
        <end position="361"/>
    </location>
</feature>
<accession>A0A1Y1JRG0</accession>
<dbReference type="OMA" id="QHWTRRT"/>
<keyword evidence="3" id="KW-1185">Reference proteome</keyword>
<protein>
    <recommendedName>
        <fullName evidence="1">Metallo-beta-lactamase domain-containing protein</fullName>
    </recommendedName>
</protein>
<dbReference type="InterPro" id="IPR036866">
    <property type="entry name" value="RibonucZ/Hydroxyglut_hydro"/>
</dbReference>
<dbReference type="RefSeq" id="XP_028545642.1">
    <property type="nucleotide sequence ID" value="XM_028689841.1"/>
</dbReference>
<evidence type="ECO:0000259" key="1">
    <source>
        <dbReference type="Pfam" id="PF12706"/>
    </source>
</evidence>
<dbReference type="SUPFAM" id="SSF56281">
    <property type="entry name" value="Metallo-hydrolase/oxidoreductase"/>
    <property type="match status" value="1"/>
</dbReference>
<name>A0A1Y1JRG0_PLAGO</name>